<evidence type="ECO:0000313" key="2">
    <source>
        <dbReference type="EMBL" id="KAF2235190.1"/>
    </source>
</evidence>
<feature type="region of interest" description="Disordered" evidence="1">
    <location>
        <begin position="241"/>
        <end position="275"/>
    </location>
</feature>
<dbReference type="Proteomes" id="UP000800092">
    <property type="component" value="Unassembled WGS sequence"/>
</dbReference>
<evidence type="ECO:0000313" key="3">
    <source>
        <dbReference type="Proteomes" id="UP000800092"/>
    </source>
</evidence>
<evidence type="ECO:0000256" key="1">
    <source>
        <dbReference type="SAM" id="MobiDB-lite"/>
    </source>
</evidence>
<dbReference type="EMBL" id="ML991793">
    <property type="protein sequence ID" value="KAF2235190.1"/>
    <property type="molecule type" value="Genomic_DNA"/>
</dbReference>
<proteinExistence type="predicted"/>
<feature type="region of interest" description="Disordered" evidence="1">
    <location>
        <begin position="118"/>
        <end position="138"/>
    </location>
</feature>
<dbReference type="AlphaFoldDB" id="A0A6A6HCF5"/>
<feature type="compositionally biased region" description="Basic and acidic residues" evidence="1">
    <location>
        <begin position="241"/>
        <end position="254"/>
    </location>
</feature>
<gene>
    <name evidence="2" type="ORF">EV356DRAFT_500799</name>
</gene>
<accession>A0A6A6HCF5</accession>
<keyword evidence="3" id="KW-1185">Reference proteome</keyword>
<protein>
    <submittedName>
        <fullName evidence="2">Uncharacterized protein</fullName>
    </submittedName>
</protein>
<name>A0A6A6HCF5_VIRVR</name>
<feature type="region of interest" description="Disordered" evidence="1">
    <location>
        <begin position="83"/>
        <end position="105"/>
    </location>
</feature>
<sequence length="288" mass="31494">MSSTCQNVSRSGGSDAALVTALADSKIVSELLHSHDRRLCTKDLWELDELAADLGISARDITDAMLETWEIEDAVRHLIQDLGAGSSSPTHKIPDVDTPKNLSKGPTQVRHVRFGAVEEIPSSPSSEASETSEISTASMESQLMSQYVDEFSSDKTKRATTSVDSDISESPVGRTRVCFNCSLFYTDPDPDLYPGIDEEYDFHGVCPSCIARLDSTARRTSVPVAHSPGDDNGSFAIAARIKDDSRDTEREDSRAALSTIQTDADDAESRITRDRKHDVRLWRPAKTA</sequence>
<reference evidence="2" key="1">
    <citation type="journal article" date="2020" name="Stud. Mycol.">
        <title>101 Dothideomycetes genomes: a test case for predicting lifestyles and emergence of pathogens.</title>
        <authorList>
            <person name="Haridas S."/>
            <person name="Albert R."/>
            <person name="Binder M."/>
            <person name="Bloem J."/>
            <person name="Labutti K."/>
            <person name="Salamov A."/>
            <person name="Andreopoulos B."/>
            <person name="Baker S."/>
            <person name="Barry K."/>
            <person name="Bills G."/>
            <person name="Bluhm B."/>
            <person name="Cannon C."/>
            <person name="Castanera R."/>
            <person name="Culley D."/>
            <person name="Daum C."/>
            <person name="Ezra D."/>
            <person name="Gonzalez J."/>
            <person name="Henrissat B."/>
            <person name="Kuo A."/>
            <person name="Liang C."/>
            <person name="Lipzen A."/>
            <person name="Lutzoni F."/>
            <person name="Magnuson J."/>
            <person name="Mondo S."/>
            <person name="Nolan M."/>
            <person name="Ohm R."/>
            <person name="Pangilinan J."/>
            <person name="Park H.-J."/>
            <person name="Ramirez L."/>
            <person name="Alfaro M."/>
            <person name="Sun H."/>
            <person name="Tritt A."/>
            <person name="Yoshinaga Y."/>
            <person name="Zwiers L.-H."/>
            <person name="Turgeon B."/>
            <person name="Goodwin S."/>
            <person name="Spatafora J."/>
            <person name="Crous P."/>
            <person name="Grigoriev I."/>
        </authorList>
    </citation>
    <scope>NUCLEOTIDE SEQUENCE</scope>
    <source>
        <strain evidence="2">Tuck. ex Michener</strain>
    </source>
</reference>
<organism evidence="2 3">
    <name type="scientific">Viridothelium virens</name>
    <name type="common">Speckled blister lichen</name>
    <name type="synonym">Trypethelium virens</name>
    <dbReference type="NCBI Taxonomy" id="1048519"/>
    <lineage>
        <taxon>Eukaryota</taxon>
        <taxon>Fungi</taxon>
        <taxon>Dikarya</taxon>
        <taxon>Ascomycota</taxon>
        <taxon>Pezizomycotina</taxon>
        <taxon>Dothideomycetes</taxon>
        <taxon>Dothideomycetes incertae sedis</taxon>
        <taxon>Trypetheliales</taxon>
        <taxon>Trypetheliaceae</taxon>
        <taxon>Viridothelium</taxon>
    </lineage>
</organism>